<dbReference type="InterPro" id="IPR025159">
    <property type="entry name" value="AbiEi_N"/>
</dbReference>
<evidence type="ECO:0000313" key="2">
    <source>
        <dbReference type="EMBL" id="GAA1746983.1"/>
    </source>
</evidence>
<sequence>MHPDLDHLVRDRGFITRPDVLARGIDDRVLSHAVRDGTLLRIGVGLYAGPEFARLRPEEQHALRCHAIATRFDGAVAFSHQSAAILHGAATWGVDLAHVHVTRLDDGRGRHQAGVAHHVARLDDSDVIEVDGLLVTTPARTAWDVAVRETTESGLVIVDSLQHLGLTDEDQLLREARSHSDWRRARHAKLALTLSDERAESAGESRARYLMWEFKLPRPQLQVEVRDEDGELVGKSDFGWWEYRHLAEFDGMLKYQTGRDLAHEKVREDGVRRLMWGMSRMIWGDLEGGRRRGTAVGLLAAMEQSRRLYGGRAA</sequence>
<proteinExistence type="predicted"/>
<evidence type="ECO:0000259" key="1">
    <source>
        <dbReference type="Pfam" id="PF13338"/>
    </source>
</evidence>
<evidence type="ECO:0000313" key="3">
    <source>
        <dbReference type="Proteomes" id="UP001501057"/>
    </source>
</evidence>
<reference evidence="3" key="1">
    <citation type="journal article" date="2019" name="Int. J. Syst. Evol. Microbiol.">
        <title>The Global Catalogue of Microorganisms (GCM) 10K type strain sequencing project: providing services to taxonomists for standard genome sequencing and annotation.</title>
        <authorList>
            <consortium name="The Broad Institute Genomics Platform"/>
            <consortium name="The Broad Institute Genome Sequencing Center for Infectious Disease"/>
            <person name="Wu L."/>
            <person name="Ma J."/>
        </authorList>
    </citation>
    <scope>NUCLEOTIDE SEQUENCE [LARGE SCALE GENOMIC DNA]</scope>
    <source>
        <strain evidence="3">JCM 13518</strain>
    </source>
</reference>
<protein>
    <recommendedName>
        <fullName evidence="1">AbiEi antitoxin N-terminal domain-containing protein</fullName>
    </recommendedName>
</protein>
<dbReference type="EMBL" id="BAAAME010000005">
    <property type="protein sequence ID" value="GAA1746983.1"/>
    <property type="molecule type" value="Genomic_DNA"/>
</dbReference>
<feature type="domain" description="AbiEi antitoxin N-terminal" evidence="1">
    <location>
        <begin position="5"/>
        <end position="48"/>
    </location>
</feature>
<dbReference type="Pfam" id="PF13338">
    <property type="entry name" value="AbiEi_4"/>
    <property type="match status" value="1"/>
</dbReference>
<gene>
    <name evidence="2" type="ORF">GCM10009710_28900</name>
</gene>
<dbReference type="Proteomes" id="UP001501057">
    <property type="component" value="Unassembled WGS sequence"/>
</dbReference>
<name>A0ABP4W4Y7_9ACTN</name>
<comment type="caution">
    <text evidence="2">The sequence shown here is derived from an EMBL/GenBank/DDBJ whole genome shotgun (WGS) entry which is preliminary data.</text>
</comment>
<organism evidence="2 3">
    <name type="scientific">Aeromicrobium alkaliterrae</name>
    <dbReference type="NCBI Taxonomy" id="302168"/>
    <lineage>
        <taxon>Bacteria</taxon>
        <taxon>Bacillati</taxon>
        <taxon>Actinomycetota</taxon>
        <taxon>Actinomycetes</taxon>
        <taxon>Propionibacteriales</taxon>
        <taxon>Nocardioidaceae</taxon>
        <taxon>Aeromicrobium</taxon>
    </lineage>
</organism>
<dbReference type="RefSeq" id="WP_344202880.1">
    <property type="nucleotide sequence ID" value="NZ_BAAAME010000005.1"/>
</dbReference>
<keyword evidence="3" id="KW-1185">Reference proteome</keyword>
<accession>A0ABP4W4Y7</accession>